<evidence type="ECO:0000256" key="1">
    <source>
        <dbReference type="SAM" id="MobiDB-lite"/>
    </source>
</evidence>
<gene>
    <name evidence="2" type="ORF">ASPGLDRAFT_52564</name>
</gene>
<evidence type="ECO:0000313" key="3">
    <source>
        <dbReference type="Proteomes" id="UP000184300"/>
    </source>
</evidence>
<feature type="compositionally biased region" description="Basic and acidic residues" evidence="1">
    <location>
        <begin position="316"/>
        <end position="341"/>
    </location>
</feature>
<dbReference type="Proteomes" id="UP000184300">
    <property type="component" value="Unassembled WGS sequence"/>
</dbReference>
<proteinExistence type="predicted"/>
<protein>
    <submittedName>
        <fullName evidence="2">Uncharacterized protein</fullName>
    </submittedName>
</protein>
<feature type="compositionally biased region" description="Low complexity" evidence="1">
    <location>
        <begin position="418"/>
        <end position="435"/>
    </location>
</feature>
<feature type="compositionally biased region" description="Polar residues" evidence="1">
    <location>
        <begin position="346"/>
        <end position="390"/>
    </location>
</feature>
<dbReference type="AlphaFoldDB" id="A0A1L9V6G2"/>
<evidence type="ECO:0000313" key="2">
    <source>
        <dbReference type="EMBL" id="OJJ79517.1"/>
    </source>
</evidence>
<dbReference type="GeneID" id="34464047"/>
<feature type="compositionally biased region" description="Polar residues" evidence="1">
    <location>
        <begin position="212"/>
        <end position="225"/>
    </location>
</feature>
<dbReference type="VEuPathDB" id="FungiDB:ASPGLDRAFT_52564"/>
<feature type="compositionally biased region" description="Low complexity" evidence="1">
    <location>
        <begin position="278"/>
        <end position="287"/>
    </location>
</feature>
<feature type="region of interest" description="Disordered" evidence="1">
    <location>
        <begin position="207"/>
        <end position="490"/>
    </location>
</feature>
<accession>A0A1L9V6G2</accession>
<dbReference type="OrthoDB" id="5421702at2759"/>
<organism evidence="2 3">
    <name type="scientific">Aspergillus glaucus CBS 516.65</name>
    <dbReference type="NCBI Taxonomy" id="1160497"/>
    <lineage>
        <taxon>Eukaryota</taxon>
        <taxon>Fungi</taxon>
        <taxon>Dikarya</taxon>
        <taxon>Ascomycota</taxon>
        <taxon>Pezizomycotina</taxon>
        <taxon>Eurotiomycetes</taxon>
        <taxon>Eurotiomycetidae</taxon>
        <taxon>Eurotiales</taxon>
        <taxon>Aspergillaceae</taxon>
        <taxon>Aspergillus</taxon>
        <taxon>Aspergillus subgen. Aspergillus</taxon>
    </lineage>
</organism>
<feature type="compositionally biased region" description="Basic residues" evidence="1">
    <location>
        <begin position="461"/>
        <end position="476"/>
    </location>
</feature>
<dbReference type="EMBL" id="KV878917">
    <property type="protein sequence ID" value="OJJ79517.1"/>
    <property type="molecule type" value="Genomic_DNA"/>
</dbReference>
<sequence>MDTGNVDMYIGSTLKFGNGYVRDHTIRSRAQWGGDYQRLYEEKFPAPSQTRSPKTPYKPSRLRQCVFPDDLEDLDGVESRMTPRIQRPASRIPHMRRAFSQSSPDLLAGLQRETSVHGFESGLDAMIEDSSEYSEDSEDSDGSDDEHLDIGEIVQLSYQEFKEAELRRTDIIERVAIAPSLETIPEDSEVAFESERDEDIIKQAQDDLADQSVEQEQGDQNTVTVEENRDITNDLAVKQTQDGQDDHSDQDQNCLQISQLGDYAQHNQTDDTIKTVEGEQNGQNGQNDQTVGQPEDNQEDQLGQNGQIEQDIETVEQNRNEKDQKSQIDKLKSTDPKDQNKKAHQRISSGTHATSGQSGSETTFQISNEQQNQDTNVQAVDSELQTLVTDQKNKKWKKRVSRISQKARNALRSKHAQSPKSDSSSSFESISSPTSNCDPDRQYISLFYTETPQDGDEKLHKTSSTKKLATKAKRVLSKSSTEKDTVTPKKQRRISFSDLFYEGIRAF</sequence>
<keyword evidence="3" id="KW-1185">Reference proteome</keyword>
<dbReference type="RefSeq" id="XP_022396215.1">
    <property type="nucleotide sequence ID" value="XM_022547786.1"/>
</dbReference>
<feature type="compositionally biased region" description="Basic and acidic residues" evidence="1">
    <location>
        <begin position="268"/>
        <end position="277"/>
    </location>
</feature>
<name>A0A1L9V6G2_ASPGL</name>
<reference evidence="3" key="1">
    <citation type="journal article" date="2017" name="Genome Biol.">
        <title>Comparative genomics reveals high biological diversity and specific adaptations in the industrially and medically important fungal genus Aspergillus.</title>
        <authorList>
            <person name="de Vries R.P."/>
            <person name="Riley R."/>
            <person name="Wiebenga A."/>
            <person name="Aguilar-Osorio G."/>
            <person name="Amillis S."/>
            <person name="Uchima C.A."/>
            <person name="Anderluh G."/>
            <person name="Asadollahi M."/>
            <person name="Askin M."/>
            <person name="Barry K."/>
            <person name="Battaglia E."/>
            <person name="Bayram O."/>
            <person name="Benocci T."/>
            <person name="Braus-Stromeyer S.A."/>
            <person name="Caldana C."/>
            <person name="Canovas D."/>
            <person name="Cerqueira G.C."/>
            <person name="Chen F."/>
            <person name="Chen W."/>
            <person name="Choi C."/>
            <person name="Clum A."/>
            <person name="Dos Santos R.A."/>
            <person name="Damasio A.R."/>
            <person name="Diallinas G."/>
            <person name="Emri T."/>
            <person name="Fekete E."/>
            <person name="Flipphi M."/>
            <person name="Freyberg S."/>
            <person name="Gallo A."/>
            <person name="Gournas C."/>
            <person name="Habgood R."/>
            <person name="Hainaut M."/>
            <person name="Harispe M.L."/>
            <person name="Henrissat B."/>
            <person name="Hilden K.S."/>
            <person name="Hope R."/>
            <person name="Hossain A."/>
            <person name="Karabika E."/>
            <person name="Karaffa L."/>
            <person name="Karanyi Z."/>
            <person name="Krasevec N."/>
            <person name="Kuo A."/>
            <person name="Kusch H."/>
            <person name="LaButti K."/>
            <person name="Lagendijk E.L."/>
            <person name="Lapidus A."/>
            <person name="Levasseur A."/>
            <person name="Lindquist E."/>
            <person name="Lipzen A."/>
            <person name="Logrieco A.F."/>
            <person name="MacCabe A."/>
            <person name="Maekelae M.R."/>
            <person name="Malavazi I."/>
            <person name="Melin P."/>
            <person name="Meyer V."/>
            <person name="Mielnichuk N."/>
            <person name="Miskei M."/>
            <person name="Molnar A.P."/>
            <person name="Mule G."/>
            <person name="Ngan C.Y."/>
            <person name="Orejas M."/>
            <person name="Orosz E."/>
            <person name="Ouedraogo J.P."/>
            <person name="Overkamp K.M."/>
            <person name="Park H.-S."/>
            <person name="Perrone G."/>
            <person name="Piumi F."/>
            <person name="Punt P.J."/>
            <person name="Ram A.F."/>
            <person name="Ramon A."/>
            <person name="Rauscher S."/>
            <person name="Record E."/>
            <person name="Riano-Pachon D.M."/>
            <person name="Robert V."/>
            <person name="Roehrig J."/>
            <person name="Ruller R."/>
            <person name="Salamov A."/>
            <person name="Salih N.S."/>
            <person name="Samson R.A."/>
            <person name="Sandor E."/>
            <person name="Sanguinetti M."/>
            <person name="Schuetze T."/>
            <person name="Sepcic K."/>
            <person name="Shelest E."/>
            <person name="Sherlock G."/>
            <person name="Sophianopoulou V."/>
            <person name="Squina F.M."/>
            <person name="Sun H."/>
            <person name="Susca A."/>
            <person name="Todd R.B."/>
            <person name="Tsang A."/>
            <person name="Unkles S.E."/>
            <person name="van de Wiele N."/>
            <person name="van Rossen-Uffink D."/>
            <person name="Oliveira J.V."/>
            <person name="Vesth T.C."/>
            <person name="Visser J."/>
            <person name="Yu J.-H."/>
            <person name="Zhou M."/>
            <person name="Andersen M.R."/>
            <person name="Archer D.B."/>
            <person name="Baker S.E."/>
            <person name="Benoit I."/>
            <person name="Brakhage A.A."/>
            <person name="Braus G.H."/>
            <person name="Fischer R."/>
            <person name="Frisvad J.C."/>
            <person name="Goldman G.H."/>
            <person name="Houbraken J."/>
            <person name="Oakley B."/>
            <person name="Pocsi I."/>
            <person name="Scazzocchio C."/>
            <person name="Seiboth B."/>
            <person name="vanKuyk P.A."/>
            <person name="Wortman J."/>
            <person name="Dyer P.S."/>
            <person name="Grigoriev I.V."/>
        </authorList>
    </citation>
    <scope>NUCLEOTIDE SEQUENCE [LARGE SCALE GENOMIC DNA]</scope>
    <source>
        <strain evidence="3">CBS 516.65</strain>
    </source>
</reference>